<organism evidence="3 4">
    <name type="scientific">Endozoicomonas gorgoniicola</name>
    <dbReference type="NCBI Taxonomy" id="1234144"/>
    <lineage>
        <taxon>Bacteria</taxon>
        <taxon>Pseudomonadati</taxon>
        <taxon>Pseudomonadota</taxon>
        <taxon>Gammaproteobacteria</taxon>
        <taxon>Oceanospirillales</taxon>
        <taxon>Endozoicomonadaceae</taxon>
        <taxon>Endozoicomonas</taxon>
    </lineage>
</organism>
<feature type="compositionally biased region" description="Basic and acidic residues" evidence="1">
    <location>
        <begin position="350"/>
        <end position="372"/>
    </location>
</feature>
<proteinExistence type="predicted"/>
<dbReference type="SUPFAM" id="SSF140931">
    <property type="entry name" value="Fic-like"/>
    <property type="match status" value="1"/>
</dbReference>
<dbReference type="Pfam" id="PF02661">
    <property type="entry name" value="Fic"/>
    <property type="match status" value="1"/>
</dbReference>
<sequence>MKHRTLDRAAEHRHSVREKPLPGIETFLKPLNTRQLVTLTPRAETVKASAMKPNVVAGVEWYQKMPVEERYRLLVDEQLLKDEKGTEMFENREPGCLRGGASMYEFITERLPAIANVGELINTDYLKQLHLELFSPIRKRSRSCKAGKKLQSKGEFRKKRVFFMVKANYTLKGLQQAEAFSGSLSEQKKDFFHVSEYASGSPMASKVVKCHKPCASKLRDYLDDDRYTVDFSPVKHNHVEAALKNVLSDYKEKLASVRDEKTMFSLLSELASRIDQIHPFEDGNIRVVRGLIDSILMFYGYCPIVWNDPNIIDLYDSRKLSEIMSSSVRNTKRLITKLQSGGRLGRGRYRSTEEDRELSRNAFEPVKDELSPHKKRSRRA</sequence>
<dbReference type="Proteomes" id="UP001209854">
    <property type="component" value="Unassembled WGS sequence"/>
</dbReference>
<evidence type="ECO:0000313" key="3">
    <source>
        <dbReference type="EMBL" id="MCW7552260.1"/>
    </source>
</evidence>
<evidence type="ECO:0000259" key="2">
    <source>
        <dbReference type="PROSITE" id="PS51459"/>
    </source>
</evidence>
<dbReference type="InterPro" id="IPR036597">
    <property type="entry name" value="Fido-like_dom_sf"/>
</dbReference>
<dbReference type="InterPro" id="IPR003812">
    <property type="entry name" value="Fido"/>
</dbReference>
<dbReference type="PROSITE" id="PS51459">
    <property type="entry name" value="FIDO"/>
    <property type="match status" value="1"/>
</dbReference>
<dbReference type="RefSeq" id="WP_262567235.1">
    <property type="nucleotide sequence ID" value="NZ_JAPFCC010000001.1"/>
</dbReference>
<evidence type="ECO:0000256" key="1">
    <source>
        <dbReference type="SAM" id="MobiDB-lite"/>
    </source>
</evidence>
<protein>
    <submittedName>
        <fullName evidence="3">Fic family protein</fullName>
    </submittedName>
</protein>
<feature type="domain" description="Fido" evidence="2">
    <location>
        <begin position="184"/>
        <end position="340"/>
    </location>
</feature>
<dbReference type="Gene3D" id="1.10.3290.10">
    <property type="entry name" value="Fido-like domain"/>
    <property type="match status" value="1"/>
</dbReference>
<name>A0ABT3MSA4_9GAMM</name>
<gene>
    <name evidence="3" type="ORF">NX722_06275</name>
</gene>
<feature type="region of interest" description="Disordered" evidence="1">
    <location>
        <begin position="343"/>
        <end position="380"/>
    </location>
</feature>
<reference evidence="3 4" key="1">
    <citation type="submission" date="2022-10" db="EMBL/GenBank/DDBJ databases">
        <title>High-quality genome sequences of two octocoral-associated bacteria, Endozoicomonas euniceicola EF212 and Endozoicomonas gorgoniicola PS125.</title>
        <authorList>
            <person name="Chiou Y.-J."/>
            <person name="Chen Y.-H."/>
        </authorList>
    </citation>
    <scope>NUCLEOTIDE SEQUENCE [LARGE SCALE GENOMIC DNA]</scope>
    <source>
        <strain evidence="3 4">PS125</strain>
    </source>
</reference>
<accession>A0ABT3MSA4</accession>
<keyword evidence="4" id="KW-1185">Reference proteome</keyword>
<dbReference type="EMBL" id="JAPFCC010000001">
    <property type="protein sequence ID" value="MCW7552260.1"/>
    <property type="molecule type" value="Genomic_DNA"/>
</dbReference>
<evidence type="ECO:0000313" key="4">
    <source>
        <dbReference type="Proteomes" id="UP001209854"/>
    </source>
</evidence>
<comment type="caution">
    <text evidence="3">The sequence shown here is derived from an EMBL/GenBank/DDBJ whole genome shotgun (WGS) entry which is preliminary data.</text>
</comment>